<sequence>MKTPCLLVAALAGLVPFVNGQRPEERGTNCFNGRWDTPQKLTDEHYRSVLKNIDDAGEEELKMNNNAEWTLNWFGSEPAVRATLFGNPTKVVKYKQVADAVRGIQRRCGSDGGKFPIGPR</sequence>
<keyword evidence="3" id="KW-1185">Reference proteome</keyword>
<evidence type="ECO:0000256" key="1">
    <source>
        <dbReference type="SAM" id="SignalP"/>
    </source>
</evidence>
<feature type="chain" id="PRO_5040219925" evidence="1">
    <location>
        <begin position="21"/>
        <end position="120"/>
    </location>
</feature>
<dbReference type="OrthoDB" id="10288825at2759"/>
<reference evidence="2" key="1">
    <citation type="submission" date="2021-09" db="EMBL/GenBank/DDBJ databases">
        <title>A high-quality genome of the endoparasitic fungus Hirsutella rhossiliensis with a comparison of Hirsutella genomes reveals transposable elements contributing to genome size variation.</title>
        <authorList>
            <person name="Lin R."/>
            <person name="Jiao Y."/>
            <person name="Sun X."/>
            <person name="Ling J."/>
            <person name="Xie B."/>
            <person name="Cheng X."/>
        </authorList>
    </citation>
    <scope>NUCLEOTIDE SEQUENCE</scope>
    <source>
        <strain evidence="2">HR02</strain>
    </source>
</reference>
<accession>A0A9P8MKX4</accession>
<evidence type="ECO:0000313" key="3">
    <source>
        <dbReference type="Proteomes" id="UP000824596"/>
    </source>
</evidence>
<comment type="caution">
    <text evidence="2">The sequence shown here is derived from an EMBL/GenBank/DDBJ whole genome shotgun (WGS) entry which is preliminary data.</text>
</comment>
<feature type="signal peptide" evidence="1">
    <location>
        <begin position="1"/>
        <end position="20"/>
    </location>
</feature>
<dbReference type="GeneID" id="68359628"/>
<dbReference type="AlphaFoldDB" id="A0A9P8MKX4"/>
<organism evidence="2 3">
    <name type="scientific">Hirsutella rhossiliensis</name>
    <dbReference type="NCBI Taxonomy" id="111463"/>
    <lineage>
        <taxon>Eukaryota</taxon>
        <taxon>Fungi</taxon>
        <taxon>Dikarya</taxon>
        <taxon>Ascomycota</taxon>
        <taxon>Pezizomycotina</taxon>
        <taxon>Sordariomycetes</taxon>
        <taxon>Hypocreomycetidae</taxon>
        <taxon>Hypocreales</taxon>
        <taxon>Ophiocordycipitaceae</taxon>
        <taxon>Hirsutella</taxon>
    </lineage>
</organism>
<protein>
    <submittedName>
        <fullName evidence="2">Uncharacterized protein</fullName>
    </submittedName>
</protein>
<proteinExistence type="predicted"/>
<gene>
    <name evidence="2" type="ORF">HRG_10499</name>
</gene>
<evidence type="ECO:0000313" key="2">
    <source>
        <dbReference type="EMBL" id="KAH0958198.1"/>
    </source>
</evidence>
<dbReference type="RefSeq" id="XP_044715712.1">
    <property type="nucleotide sequence ID" value="XM_044868970.1"/>
</dbReference>
<keyword evidence="1" id="KW-0732">Signal</keyword>
<dbReference type="Proteomes" id="UP000824596">
    <property type="component" value="Unassembled WGS sequence"/>
</dbReference>
<name>A0A9P8MKX4_9HYPO</name>
<dbReference type="EMBL" id="JAIZPD010000016">
    <property type="protein sequence ID" value="KAH0958198.1"/>
    <property type="molecule type" value="Genomic_DNA"/>
</dbReference>